<evidence type="ECO:0000256" key="7">
    <source>
        <dbReference type="ARBA" id="ARBA00023015"/>
    </source>
</evidence>
<evidence type="ECO:0000256" key="4">
    <source>
        <dbReference type="ARBA" id="ARBA00022692"/>
    </source>
</evidence>
<keyword evidence="9" id="KW-0804">Transcription</keyword>
<comment type="subcellular location">
    <subcellularLocation>
        <location evidence="1">Cell membrane</location>
        <topology evidence="1">Single-pass type II membrane protein</topology>
    </subcellularLocation>
</comment>
<keyword evidence="7" id="KW-0805">Transcription regulation</keyword>
<evidence type="ECO:0000313" key="13">
    <source>
        <dbReference type="EMBL" id="MBH0228783.1"/>
    </source>
</evidence>
<evidence type="ECO:0000256" key="5">
    <source>
        <dbReference type="ARBA" id="ARBA00022968"/>
    </source>
</evidence>
<keyword evidence="8" id="KW-0472">Membrane</keyword>
<accession>A0A931HSX9</accession>
<comment type="function">
    <text evidence="10">Involved in SarA attenuation. Affects resistance to oxacillin and teicoplanin, as well as the synthesis of virulence factors.</text>
</comment>
<dbReference type="RefSeq" id="WP_197315430.1">
    <property type="nucleotide sequence ID" value="NZ_JADZSC010000001.1"/>
</dbReference>
<dbReference type="PANTHER" id="PTHR33392:SF8">
    <property type="entry name" value="REGULATORY PROTEIN MSRR"/>
    <property type="match status" value="1"/>
</dbReference>
<keyword evidence="14" id="KW-1185">Reference proteome</keyword>
<keyword evidence="3" id="KW-1003">Cell membrane</keyword>
<sequence>MISLGSSRSQRNSRKQLRRMKAFLAVLSLLLLSFLGYQGYEYIDGKREAIGKQYSTSTGDQNDEYLAESKYAESFEGVDNGDETLYALLLGVDQRNEETSRTDTIMIAQYDEKTKSVKMASIMRDTYVEIPGHGYNKINAAFAFGGPELLRQTILHNFGLDMEYYSIIDFQAFTRAVDTLVPEGLEITVEKDMYYKSAGGSVEIDLKEGTHLLKGEELLGYVRFRSDNQGDFGRVDRQQKVIQLLKEEMTSINGLMKAPRMIGTIQPYIDTNVTKQKVISIGKDFLLNPSEDMETIKIPTNDNIRNERKPYPVGLVLAHDEYKTIETLQQFFQNQ</sequence>
<dbReference type="InterPro" id="IPR004474">
    <property type="entry name" value="LytR_CpsA_psr"/>
</dbReference>
<keyword evidence="4" id="KW-0812">Transmembrane</keyword>
<proteinExistence type="inferred from homology"/>
<evidence type="ECO:0000256" key="1">
    <source>
        <dbReference type="ARBA" id="ARBA00004401"/>
    </source>
</evidence>
<dbReference type="PANTHER" id="PTHR33392">
    <property type="entry name" value="POLYISOPRENYL-TEICHOIC ACID--PEPTIDOGLYCAN TEICHOIC ACID TRANSFERASE TAGU"/>
    <property type="match status" value="1"/>
</dbReference>
<evidence type="ECO:0000256" key="11">
    <source>
        <dbReference type="ARBA" id="ARBA00040752"/>
    </source>
</evidence>
<gene>
    <name evidence="13" type="ORF">H0267_01040</name>
</gene>
<comment type="similarity">
    <text evidence="2">Belongs to the LytR/CpsA/Psr (LCP) family.</text>
</comment>
<evidence type="ECO:0000256" key="3">
    <source>
        <dbReference type="ARBA" id="ARBA00022475"/>
    </source>
</evidence>
<evidence type="ECO:0000256" key="10">
    <source>
        <dbReference type="ARBA" id="ARBA00037178"/>
    </source>
</evidence>
<dbReference type="GO" id="GO:0005886">
    <property type="term" value="C:plasma membrane"/>
    <property type="evidence" value="ECO:0007669"/>
    <property type="project" value="UniProtKB-SubCell"/>
</dbReference>
<protein>
    <recommendedName>
        <fullName evidence="11">Regulatory protein MsrR</fullName>
    </recommendedName>
</protein>
<evidence type="ECO:0000256" key="6">
    <source>
        <dbReference type="ARBA" id="ARBA00022989"/>
    </source>
</evidence>
<dbReference type="InterPro" id="IPR050922">
    <property type="entry name" value="LytR/CpsA/Psr_CW_biosynth"/>
</dbReference>
<evidence type="ECO:0000256" key="9">
    <source>
        <dbReference type="ARBA" id="ARBA00023163"/>
    </source>
</evidence>
<name>A0A931HSX9_9BACI</name>
<dbReference type="GO" id="GO:0071555">
    <property type="term" value="P:cell wall organization"/>
    <property type="evidence" value="ECO:0007669"/>
    <property type="project" value="UniProtKB-KW"/>
</dbReference>
<reference evidence="13 14" key="1">
    <citation type="journal article" date="2005" name="Int. J. Syst. Evol. Microbiol.">
        <title>Halobacillus yeomjeoni sp. nov., isolated from a marine solar saltern in Korea.</title>
        <authorList>
            <person name="Yoon J.H."/>
            <person name="Kang S.J."/>
            <person name="Lee C.H."/>
            <person name="Oh H.W."/>
            <person name="Oh T.K."/>
        </authorList>
    </citation>
    <scope>NUCLEOTIDE SEQUENCE [LARGE SCALE GENOMIC DNA]</scope>
    <source>
        <strain evidence="13 14">KCTC 3957</strain>
    </source>
</reference>
<dbReference type="NCBIfam" id="TIGR00350">
    <property type="entry name" value="lytR_cpsA_psr"/>
    <property type="match status" value="1"/>
</dbReference>
<dbReference type="AlphaFoldDB" id="A0A931HSX9"/>
<dbReference type="EMBL" id="JADZSC010000001">
    <property type="protein sequence ID" value="MBH0228783.1"/>
    <property type="molecule type" value="Genomic_DNA"/>
</dbReference>
<comment type="caution">
    <text evidence="13">The sequence shown here is derived from an EMBL/GenBank/DDBJ whole genome shotgun (WGS) entry which is preliminary data.</text>
</comment>
<evidence type="ECO:0000256" key="8">
    <source>
        <dbReference type="ARBA" id="ARBA00023136"/>
    </source>
</evidence>
<dbReference type="Proteomes" id="UP000614490">
    <property type="component" value="Unassembled WGS sequence"/>
</dbReference>
<keyword evidence="5" id="KW-0735">Signal-anchor</keyword>
<dbReference type="Pfam" id="PF03816">
    <property type="entry name" value="LytR_cpsA_psr"/>
    <property type="match status" value="1"/>
</dbReference>
<keyword evidence="6" id="KW-1133">Transmembrane helix</keyword>
<feature type="domain" description="Cell envelope-related transcriptional attenuator" evidence="12">
    <location>
        <begin position="101"/>
        <end position="250"/>
    </location>
</feature>
<evidence type="ECO:0000313" key="14">
    <source>
        <dbReference type="Proteomes" id="UP000614490"/>
    </source>
</evidence>
<evidence type="ECO:0000256" key="2">
    <source>
        <dbReference type="ARBA" id="ARBA00006068"/>
    </source>
</evidence>
<organism evidence="13 14">
    <name type="scientific">Halobacillus yeomjeoni</name>
    <dbReference type="NCBI Taxonomy" id="311194"/>
    <lineage>
        <taxon>Bacteria</taxon>
        <taxon>Bacillati</taxon>
        <taxon>Bacillota</taxon>
        <taxon>Bacilli</taxon>
        <taxon>Bacillales</taxon>
        <taxon>Bacillaceae</taxon>
        <taxon>Halobacillus</taxon>
    </lineage>
</organism>
<evidence type="ECO:0000259" key="12">
    <source>
        <dbReference type="Pfam" id="PF03816"/>
    </source>
</evidence>
<dbReference type="Gene3D" id="3.40.630.190">
    <property type="entry name" value="LCP protein"/>
    <property type="match status" value="1"/>
</dbReference>